<evidence type="ECO:0000313" key="2">
    <source>
        <dbReference type="EMBL" id="ORY78352.1"/>
    </source>
</evidence>
<dbReference type="EMBL" id="MCOG01000017">
    <property type="protein sequence ID" value="ORY78352.1"/>
    <property type="molecule type" value="Genomic_DNA"/>
</dbReference>
<accession>A0A1Y2F397</accession>
<feature type="chain" id="PRO_5011000121" evidence="1">
    <location>
        <begin position="23"/>
        <end position="324"/>
    </location>
</feature>
<reference evidence="2 3" key="1">
    <citation type="submission" date="2016-08" db="EMBL/GenBank/DDBJ databases">
        <title>A Parts List for Fungal Cellulosomes Revealed by Comparative Genomics.</title>
        <authorList>
            <consortium name="DOE Joint Genome Institute"/>
            <person name="Haitjema C.H."/>
            <person name="Gilmore S.P."/>
            <person name="Henske J.K."/>
            <person name="Solomon K.V."/>
            <person name="De Groot R."/>
            <person name="Kuo A."/>
            <person name="Mondo S.J."/>
            <person name="Salamov A.A."/>
            <person name="Labutti K."/>
            <person name="Zhao Z."/>
            <person name="Chiniquy J."/>
            <person name="Barry K."/>
            <person name="Brewer H.M."/>
            <person name="Purvine S.O."/>
            <person name="Wright A.T."/>
            <person name="Boxma B."/>
            <person name="Van Alen T."/>
            <person name="Hackstein J.H."/>
            <person name="Baker S.E."/>
            <person name="Grigoriev I.V."/>
            <person name="O'Malley M.A."/>
        </authorList>
    </citation>
    <scope>NUCLEOTIDE SEQUENCE [LARGE SCALE GENOMIC DNA]</scope>
    <source>
        <strain evidence="2 3">G1</strain>
    </source>
</reference>
<evidence type="ECO:0000256" key="1">
    <source>
        <dbReference type="SAM" id="SignalP"/>
    </source>
</evidence>
<keyword evidence="1" id="KW-0732">Signal</keyword>
<name>A0A1Y2F397_9FUNG</name>
<evidence type="ECO:0000313" key="3">
    <source>
        <dbReference type="Proteomes" id="UP000193920"/>
    </source>
</evidence>
<keyword evidence="3" id="KW-1185">Reference proteome</keyword>
<dbReference type="Proteomes" id="UP000193920">
    <property type="component" value="Unassembled WGS sequence"/>
</dbReference>
<comment type="caution">
    <text evidence="2">The sequence shown here is derived from an EMBL/GenBank/DDBJ whole genome shotgun (WGS) entry which is preliminary data.</text>
</comment>
<dbReference type="OrthoDB" id="9986700at2759"/>
<protein>
    <submittedName>
        <fullName evidence="2">Uncharacterized protein</fullName>
    </submittedName>
</protein>
<sequence>MKLHFFFLIVLISLISNNLINAKCINPKNKKIIKIKKNKSYKNEINYHFASANETAALLLSNRDYYDNLNQQDLDFRVQKVNATLEELEEIVINEVRDFTEEEKSAINNAISVFLKNCNDRSYRLPHLNDIVFGKTTTVEECRQGAYTHGNQIYLGPDVLSIATEDYEYDVFNYVIGHELFHCFTRNFLIFDFVFPKEIADRIISNPDVEHHNSYATFEINGEKKKCVVVLSTTKHFEEEGERFSSEEIQLVGLVPIDDLHTIYPIEEASNFYEVFGENTSYIIDPEETLADNFSFTIIYGLDNNYKTQRIIDNIDTLLKSYNP</sequence>
<organism evidence="2 3">
    <name type="scientific">Neocallimastix californiae</name>
    <dbReference type="NCBI Taxonomy" id="1754190"/>
    <lineage>
        <taxon>Eukaryota</taxon>
        <taxon>Fungi</taxon>
        <taxon>Fungi incertae sedis</taxon>
        <taxon>Chytridiomycota</taxon>
        <taxon>Chytridiomycota incertae sedis</taxon>
        <taxon>Neocallimastigomycetes</taxon>
        <taxon>Neocallimastigales</taxon>
        <taxon>Neocallimastigaceae</taxon>
        <taxon>Neocallimastix</taxon>
    </lineage>
</organism>
<feature type="signal peptide" evidence="1">
    <location>
        <begin position="1"/>
        <end position="22"/>
    </location>
</feature>
<gene>
    <name evidence="2" type="ORF">LY90DRAFT_665073</name>
</gene>
<dbReference type="AlphaFoldDB" id="A0A1Y2F397"/>
<proteinExistence type="predicted"/>